<evidence type="ECO:0000256" key="1">
    <source>
        <dbReference type="ARBA" id="ARBA00005196"/>
    </source>
</evidence>
<evidence type="ECO:0000256" key="4">
    <source>
        <dbReference type="ARBA" id="ARBA00022605"/>
    </source>
</evidence>
<dbReference type="Gene3D" id="3.10.310.10">
    <property type="entry name" value="Diaminopimelate Epimerase, Chain A, domain 1"/>
    <property type="match status" value="2"/>
</dbReference>
<name>A0A382N411_9ZZZZ</name>
<dbReference type="GO" id="GO:0009089">
    <property type="term" value="P:lysine biosynthetic process via diaminopimelate"/>
    <property type="evidence" value="ECO:0007669"/>
    <property type="project" value="UniProtKB-UniPathway"/>
</dbReference>
<keyword evidence="4" id="KW-0028">Amino-acid biosynthesis</keyword>
<dbReference type="PANTHER" id="PTHR31689:SF0">
    <property type="entry name" value="DIAMINOPIMELATE EPIMERASE"/>
    <property type="match status" value="1"/>
</dbReference>
<proteinExistence type="inferred from homology"/>
<dbReference type="UniPathway" id="UPA00034">
    <property type="reaction ID" value="UER00025"/>
</dbReference>
<dbReference type="AlphaFoldDB" id="A0A382N411"/>
<dbReference type="EC" id="5.1.1.7" evidence="3"/>
<organism evidence="8">
    <name type="scientific">marine metagenome</name>
    <dbReference type="NCBI Taxonomy" id="408172"/>
    <lineage>
        <taxon>unclassified sequences</taxon>
        <taxon>metagenomes</taxon>
        <taxon>ecological metagenomes</taxon>
    </lineage>
</organism>
<evidence type="ECO:0000256" key="7">
    <source>
        <dbReference type="ARBA" id="ARBA00051712"/>
    </source>
</evidence>
<sequence length="283" mass="30465">MKFTKMHGAGNDYVYVNGYDQTLDWPDISEKISDRHKGIGADGLIVAAPSTIADLKMRMFNADGSEGEMCGNGIRCLVAFAISEGLVGSNVNVISVETGAGVLDVHPSFGNNGMDGATVEMGEPILKPSVIPVQLTDESFPVMDYPLEVNGSKFFMTFVSMGNPHAITFMEEDVSSFPLEEIGPLVENHKIFPNKVNFEIVNVVSETHLKVRVWERGSGITMACGTGACAVFVAAHLKGLVGDRVNIELPGGVLGINWSGEGSILMEGPVEEVFRGEWVPRKN</sequence>
<keyword evidence="6" id="KW-0413">Isomerase</keyword>
<gene>
    <name evidence="8" type="ORF">METZ01_LOCUS308680</name>
</gene>
<dbReference type="GO" id="GO:0005829">
    <property type="term" value="C:cytosol"/>
    <property type="evidence" value="ECO:0007669"/>
    <property type="project" value="TreeGrafter"/>
</dbReference>
<comment type="pathway">
    <text evidence="1">Amino-acid biosynthesis; L-lysine biosynthesis via DAP pathway; DL-2,6-diaminopimelate from LL-2,6-diaminopimelate: step 1/1.</text>
</comment>
<dbReference type="SUPFAM" id="SSF54506">
    <property type="entry name" value="Diaminopimelate epimerase-like"/>
    <property type="match status" value="2"/>
</dbReference>
<dbReference type="NCBIfam" id="TIGR00652">
    <property type="entry name" value="DapF"/>
    <property type="match status" value="1"/>
</dbReference>
<comment type="similarity">
    <text evidence="2">Belongs to the diaminopimelate epimerase family.</text>
</comment>
<dbReference type="InterPro" id="IPR001653">
    <property type="entry name" value="DAP_epimerase_DapF"/>
</dbReference>
<dbReference type="EMBL" id="UINC01097806">
    <property type="protein sequence ID" value="SVC55826.1"/>
    <property type="molecule type" value="Genomic_DNA"/>
</dbReference>
<dbReference type="GO" id="GO:0008837">
    <property type="term" value="F:diaminopimelate epimerase activity"/>
    <property type="evidence" value="ECO:0007669"/>
    <property type="project" value="UniProtKB-EC"/>
</dbReference>
<accession>A0A382N411</accession>
<protein>
    <recommendedName>
        <fullName evidence="3">diaminopimelate epimerase</fullName>
        <ecNumber evidence="3">5.1.1.7</ecNumber>
    </recommendedName>
</protein>
<evidence type="ECO:0000313" key="8">
    <source>
        <dbReference type="EMBL" id="SVC55826.1"/>
    </source>
</evidence>
<dbReference type="InterPro" id="IPR018510">
    <property type="entry name" value="DAP_epimerase_AS"/>
</dbReference>
<evidence type="ECO:0000256" key="5">
    <source>
        <dbReference type="ARBA" id="ARBA00023154"/>
    </source>
</evidence>
<evidence type="ECO:0000256" key="2">
    <source>
        <dbReference type="ARBA" id="ARBA00010219"/>
    </source>
</evidence>
<evidence type="ECO:0000256" key="6">
    <source>
        <dbReference type="ARBA" id="ARBA00023235"/>
    </source>
</evidence>
<keyword evidence="5" id="KW-0457">Lysine biosynthesis</keyword>
<dbReference type="PANTHER" id="PTHR31689">
    <property type="entry name" value="DIAMINOPIMELATE EPIMERASE, CHLOROPLASTIC"/>
    <property type="match status" value="1"/>
</dbReference>
<dbReference type="HAMAP" id="MF_00197">
    <property type="entry name" value="DAP_epimerase"/>
    <property type="match status" value="1"/>
</dbReference>
<reference evidence="8" key="1">
    <citation type="submission" date="2018-05" db="EMBL/GenBank/DDBJ databases">
        <authorList>
            <person name="Lanie J.A."/>
            <person name="Ng W.-L."/>
            <person name="Kazmierczak K.M."/>
            <person name="Andrzejewski T.M."/>
            <person name="Davidsen T.M."/>
            <person name="Wayne K.J."/>
            <person name="Tettelin H."/>
            <person name="Glass J.I."/>
            <person name="Rusch D."/>
            <person name="Podicherti R."/>
            <person name="Tsui H.-C.T."/>
            <person name="Winkler M.E."/>
        </authorList>
    </citation>
    <scope>NUCLEOTIDE SEQUENCE</scope>
</reference>
<evidence type="ECO:0000256" key="3">
    <source>
        <dbReference type="ARBA" id="ARBA00013080"/>
    </source>
</evidence>
<dbReference type="PROSITE" id="PS01326">
    <property type="entry name" value="DAP_EPIMERASE"/>
    <property type="match status" value="1"/>
</dbReference>
<dbReference type="Pfam" id="PF01678">
    <property type="entry name" value="DAP_epimerase"/>
    <property type="match status" value="2"/>
</dbReference>
<comment type="catalytic activity">
    <reaction evidence="7">
        <text>(2S,6S)-2,6-diaminopimelate = meso-2,6-diaminopimelate</text>
        <dbReference type="Rhea" id="RHEA:15393"/>
        <dbReference type="ChEBI" id="CHEBI:57609"/>
        <dbReference type="ChEBI" id="CHEBI:57791"/>
        <dbReference type="EC" id="5.1.1.7"/>
    </reaction>
</comment>